<keyword evidence="2" id="KW-1185">Reference proteome</keyword>
<proteinExistence type="predicted"/>
<sequence length="84" mass="9370">MSSSIRCFDRRNTNNESSRLALEVSKGFPGKLFRRFIGSPEYRVAFDPMSCQLSKNPGAGEDSRMWNLQGCSTIDQRSISGECG</sequence>
<evidence type="ECO:0000313" key="1">
    <source>
        <dbReference type="EMBL" id="KIM82036.1"/>
    </source>
</evidence>
<dbReference type="HOGENOM" id="CLU_2528261_0_0_1"/>
<organism evidence="1 2">
    <name type="scientific">Piloderma croceum (strain F 1598)</name>
    <dbReference type="NCBI Taxonomy" id="765440"/>
    <lineage>
        <taxon>Eukaryota</taxon>
        <taxon>Fungi</taxon>
        <taxon>Dikarya</taxon>
        <taxon>Basidiomycota</taxon>
        <taxon>Agaricomycotina</taxon>
        <taxon>Agaricomycetes</taxon>
        <taxon>Agaricomycetidae</taxon>
        <taxon>Atheliales</taxon>
        <taxon>Atheliaceae</taxon>
        <taxon>Piloderma</taxon>
    </lineage>
</organism>
<name>A0A0C3FS80_PILCF</name>
<gene>
    <name evidence="1" type="ORF">PILCRDRAFT_483184</name>
</gene>
<accession>A0A0C3FS80</accession>
<reference evidence="2" key="2">
    <citation type="submission" date="2015-01" db="EMBL/GenBank/DDBJ databases">
        <title>Evolutionary Origins and Diversification of the Mycorrhizal Mutualists.</title>
        <authorList>
            <consortium name="DOE Joint Genome Institute"/>
            <consortium name="Mycorrhizal Genomics Consortium"/>
            <person name="Kohler A."/>
            <person name="Kuo A."/>
            <person name="Nagy L.G."/>
            <person name="Floudas D."/>
            <person name="Copeland A."/>
            <person name="Barry K.W."/>
            <person name="Cichocki N."/>
            <person name="Veneault-Fourrey C."/>
            <person name="LaButti K."/>
            <person name="Lindquist E.A."/>
            <person name="Lipzen A."/>
            <person name="Lundell T."/>
            <person name="Morin E."/>
            <person name="Murat C."/>
            <person name="Riley R."/>
            <person name="Ohm R."/>
            <person name="Sun H."/>
            <person name="Tunlid A."/>
            <person name="Henrissat B."/>
            <person name="Grigoriev I.V."/>
            <person name="Hibbett D.S."/>
            <person name="Martin F."/>
        </authorList>
    </citation>
    <scope>NUCLEOTIDE SEQUENCE [LARGE SCALE GENOMIC DNA]</scope>
    <source>
        <strain evidence="2">F 1598</strain>
    </source>
</reference>
<dbReference type="InParanoid" id="A0A0C3FS80"/>
<dbReference type="EMBL" id="KN832996">
    <property type="protein sequence ID" value="KIM82036.1"/>
    <property type="molecule type" value="Genomic_DNA"/>
</dbReference>
<protein>
    <submittedName>
        <fullName evidence="1">Uncharacterized protein</fullName>
    </submittedName>
</protein>
<dbReference type="Proteomes" id="UP000054166">
    <property type="component" value="Unassembled WGS sequence"/>
</dbReference>
<dbReference type="AlphaFoldDB" id="A0A0C3FS80"/>
<reference evidence="1 2" key="1">
    <citation type="submission" date="2014-04" db="EMBL/GenBank/DDBJ databases">
        <authorList>
            <consortium name="DOE Joint Genome Institute"/>
            <person name="Kuo A."/>
            <person name="Tarkka M."/>
            <person name="Buscot F."/>
            <person name="Kohler A."/>
            <person name="Nagy L.G."/>
            <person name="Floudas D."/>
            <person name="Copeland A."/>
            <person name="Barry K.W."/>
            <person name="Cichocki N."/>
            <person name="Veneault-Fourrey C."/>
            <person name="LaButti K."/>
            <person name="Lindquist E.A."/>
            <person name="Lipzen A."/>
            <person name="Lundell T."/>
            <person name="Morin E."/>
            <person name="Murat C."/>
            <person name="Sun H."/>
            <person name="Tunlid A."/>
            <person name="Henrissat B."/>
            <person name="Grigoriev I.V."/>
            <person name="Hibbett D.S."/>
            <person name="Martin F."/>
            <person name="Nordberg H.P."/>
            <person name="Cantor M.N."/>
            <person name="Hua S.X."/>
        </authorList>
    </citation>
    <scope>NUCLEOTIDE SEQUENCE [LARGE SCALE GENOMIC DNA]</scope>
    <source>
        <strain evidence="1 2">F 1598</strain>
    </source>
</reference>
<evidence type="ECO:0000313" key="2">
    <source>
        <dbReference type="Proteomes" id="UP000054166"/>
    </source>
</evidence>